<name>A0ABU8NCU0_9PSEU</name>
<evidence type="ECO:0000256" key="3">
    <source>
        <dbReference type="ARBA" id="ARBA00022827"/>
    </source>
</evidence>
<dbReference type="SUPFAM" id="SSF51905">
    <property type="entry name" value="FAD/NAD(P)-binding domain"/>
    <property type="match status" value="1"/>
</dbReference>
<dbReference type="Gene3D" id="3.50.50.60">
    <property type="entry name" value="FAD/NAD(P)-binding domain"/>
    <property type="match status" value="1"/>
</dbReference>
<accession>A0ABU8NCU0</accession>
<dbReference type="EMBL" id="JBBEGL010000011">
    <property type="protein sequence ID" value="MEJ2890200.1"/>
    <property type="molecule type" value="Genomic_DNA"/>
</dbReference>
<evidence type="ECO:0000256" key="2">
    <source>
        <dbReference type="ARBA" id="ARBA00022630"/>
    </source>
</evidence>
<sequence length="373" mass="39526">MSRPGSDLRHVVVGCGGLGSAAAYWLSRAMGGRVLALEQHALGGSAHDARPVHLLQHHDADAALAPAAYATWRDVERVSGLPLLTETGGLVIADDAARRRIGRLAAVADRHDVDFELLDPRALRRRWPQFRVTGTEDALHQRRSGIVDAARAGATHLALARGHGAEIREHSPVRALRATPSHVEVVLDDEVIRAERVVVAADVGTTEVLDGLGGLSLTVAREQVTSYATPHLLDFSSARFPVFTWHGADDVSGIGVHGEVATTLGQHGAGDGPLRRRREEFLAEHVPGFAGPEIATRSRLSAVPSDGHHVIGAVPGEPRVAVGVGARPEATFTSLIGRILAELATTGSSRHPIGAFALDRPALAAPSRWRSHA</sequence>
<evidence type="ECO:0000256" key="4">
    <source>
        <dbReference type="ARBA" id="ARBA00023002"/>
    </source>
</evidence>
<feature type="domain" description="FAD dependent oxidoreductase" evidence="5">
    <location>
        <begin position="11"/>
        <end position="343"/>
    </location>
</feature>
<comment type="caution">
    <text evidence="6">The sequence shown here is derived from an EMBL/GenBank/DDBJ whole genome shotgun (WGS) entry which is preliminary data.</text>
</comment>
<dbReference type="Pfam" id="PF01266">
    <property type="entry name" value="DAO"/>
    <property type="match status" value="1"/>
</dbReference>
<dbReference type="InterPro" id="IPR045170">
    <property type="entry name" value="MTOX"/>
</dbReference>
<evidence type="ECO:0000256" key="1">
    <source>
        <dbReference type="ARBA" id="ARBA00001974"/>
    </source>
</evidence>
<dbReference type="InterPro" id="IPR036188">
    <property type="entry name" value="FAD/NAD-bd_sf"/>
</dbReference>
<dbReference type="PANTHER" id="PTHR10961">
    <property type="entry name" value="PEROXISOMAL SARCOSINE OXIDASE"/>
    <property type="match status" value="1"/>
</dbReference>
<dbReference type="Gene3D" id="3.30.9.10">
    <property type="entry name" value="D-Amino Acid Oxidase, subunit A, domain 2"/>
    <property type="match status" value="1"/>
</dbReference>
<comment type="cofactor">
    <cofactor evidence="1">
        <name>FAD</name>
        <dbReference type="ChEBI" id="CHEBI:57692"/>
    </cofactor>
</comment>
<protein>
    <submittedName>
        <fullName evidence="6">FAD-dependent oxidoreductase</fullName>
    </submittedName>
</protein>
<evidence type="ECO:0000313" key="7">
    <source>
        <dbReference type="Proteomes" id="UP001370100"/>
    </source>
</evidence>
<reference evidence="6 7" key="1">
    <citation type="submission" date="2024-03" db="EMBL/GenBank/DDBJ databases">
        <title>Actinomycetospora sp. OC33-EN06, a novel actinomycete isolated from wild orchid (Aerides multiflora).</title>
        <authorList>
            <person name="Suriyachadkun C."/>
        </authorList>
    </citation>
    <scope>NUCLEOTIDE SEQUENCE [LARGE SCALE GENOMIC DNA]</scope>
    <source>
        <strain evidence="6 7">OC33-EN06</strain>
    </source>
</reference>
<proteinExistence type="predicted"/>
<evidence type="ECO:0000313" key="6">
    <source>
        <dbReference type="EMBL" id="MEJ2890200.1"/>
    </source>
</evidence>
<dbReference type="RefSeq" id="WP_337718402.1">
    <property type="nucleotide sequence ID" value="NZ_JBBEGL010000011.1"/>
</dbReference>
<keyword evidence="3" id="KW-0274">FAD</keyword>
<keyword evidence="2" id="KW-0285">Flavoprotein</keyword>
<dbReference type="PANTHER" id="PTHR10961:SF7">
    <property type="entry name" value="FAD DEPENDENT OXIDOREDUCTASE DOMAIN-CONTAINING PROTEIN"/>
    <property type="match status" value="1"/>
</dbReference>
<organism evidence="6 7">
    <name type="scientific">Actinomycetospora aeridis</name>
    <dbReference type="NCBI Taxonomy" id="3129231"/>
    <lineage>
        <taxon>Bacteria</taxon>
        <taxon>Bacillati</taxon>
        <taxon>Actinomycetota</taxon>
        <taxon>Actinomycetes</taxon>
        <taxon>Pseudonocardiales</taxon>
        <taxon>Pseudonocardiaceae</taxon>
        <taxon>Actinomycetospora</taxon>
    </lineage>
</organism>
<keyword evidence="7" id="KW-1185">Reference proteome</keyword>
<evidence type="ECO:0000259" key="5">
    <source>
        <dbReference type="Pfam" id="PF01266"/>
    </source>
</evidence>
<dbReference type="Proteomes" id="UP001370100">
    <property type="component" value="Unassembled WGS sequence"/>
</dbReference>
<dbReference type="InterPro" id="IPR006076">
    <property type="entry name" value="FAD-dep_OxRdtase"/>
</dbReference>
<keyword evidence="4" id="KW-0560">Oxidoreductase</keyword>
<gene>
    <name evidence="6" type="ORF">WCD41_27320</name>
</gene>